<feature type="transmembrane region" description="Helical" evidence="1">
    <location>
        <begin position="6"/>
        <end position="26"/>
    </location>
</feature>
<organism evidence="2 3">
    <name type="scientific">Candidatus Segetimicrobium genomatis</name>
    <dbReference type="NCBI Taxonomy" id="2569760"/>
    <lineage>
        <taxon>Bacteria</taxon>
        <taxon>Bacillati</taxon>
        <taxon>Candidatus Sysuimicrobiota</taxon>
        <taxon>Candidatus Sysuimicrobiia</taxon>
        <taxon>Candidatus Sysuimicrobiales</taxon>
        <taxon>Candidatus Segetimicrobiaceae</taxon>
        <taxon>Candidatus Segetimicrobium</taxon>
    </lineage>
</organism>
<keyword evidence="1" id="KW-0812">Transmembrane</keyword>
<keyword evidence="1" id="KW-1133">Transmembrane helix</keyword>
<protein>
    <submittedName>
        <fullName evidence="2">Uncharacterized protein</fullName>
    </submittedName>
</protein>
<evidence type="ECO:0000256" key="1">
    <source>
        <dbReference type="SAM" id="Phobius"/>
    </source>
</evidence>
<proteinExistence type="predicted"/>
<dbReference type="EMBL" id="VBAL01000094">
    <property type="protein sequence ID" value="TMJ01624.1"/>
    <property type="molecule type" value="Genomic_DNA"/>
</dbReference>
<gene>
    <name evidence="2" type="ORF">E6H01_07740</name>
</gene>
<sequence length="95" mass="9922">MASLAMLGATVLGAVNIVLAALLLALYGRIYAKTKAPFTVGLIFFALAFLLENGLVVYSYGSMMDLVPDALAPFLLVVGLLEAAALGAMLWTASR</sequence>
<evidence type="ECO:0000313" key="3">
    <source>
        <dbReference type="Proteomes" id="UP000319353"/>
    </source>
</evidence>
<accession>A0A537L0U7</accession>
<name>A0A537L0U7_9BACT</name>
<keyword evidence="1" id="KW-0472">Membrane</keyword>
<dbReference type="InterPro" id="IPR058349">
    <property type="entry name" value="DUF8036"/>
</dbReference>
<feature type="transmembrane region" description="Helical" evidence="1">
    <location>
        <begin position="70"/>
        <end position="91"/>
    </location>
</feature>
<comment type="caution">
    <text evidence="2">The sequence shown here is derived from an EMBL/GenBank/DDBJ whole genome shotgun (WGS) entry which is preliminary data.</text>
</comment>
<dbReference type="Proteomes" id="UP000319353">
    <property type="component" value="Unassembled WGS sequence"/>
</dbReference>
<dbReference type="AlphaFoldDB" id="A0A537L0U7"/>
<evidence type="ECO:0000313" key="2">
    <source>
        <dbReference type="EMBL" id="TMJ01624.1"/>
    </source>
</evidence>
<feature type="transmembrane region" description="Helical" evidence="1">
    <location>
        <begin position="38"/>
        <end position="58"/>
    </location>
</feature>
<reference evidence="2 3" key="1">
    <citation type="journal article" date="2019" name="Nat. Microbiol.">
        <title>Mediterranean grassland soil C-N compound turnover is dependent on rainfall and depth, and is mediated by genomically divergent microorganisms.</title>
        <authorList>
            <person name="Diamond S."/>
            <person name="Andeer P.F."/>
            <person name="Li Z."/>
            <person name="Crits-Christoph A."/>
            <person name="Burstein D."/>
            <person name="Anantharaman K."/>
            <person name="Lane K.R."/>
            <person name="Thomas B.C."/>
            <person name="Pan C."/>
            <person name="Northen T.R."/>
            <person name="Banfield J.F."/>
        </authorList>
    </citation>
    <scope>NUCLEOTIDE SEQUENCE [LARGE SCALE GENOMIC DNA]</scope>
    <source>
        <strain evidence="2">NP_4</strain>
    </source>
</reference>
<dbReference type="Pfam" id="PF26119">
    <property type="entry name" value="DUF8036"/>
    <property type="match status" value="1"/>
</dbReference>